<organism evidence="1 2">
    <name type="scientific">Methylocucumis oryzae</name>
    <dbReference type="NCBI Taxonomy" id="1632867"/>
    <lineage>
        <taxon>Bacteria</taxon>
        <taxon>Pseudomonadati</taxon>
        <taxon>Pseudomonadota</taxon>
        <taxon>Gammaproteobacteria</taxon>
        <taxon>Methylococcales</taxon>
        <taxon>Methylococcaceae</taxon>
        <taxon>Methylocucumis</taxon>
    </lineage>
</organism>
<accession>A0A0F3IED3</accession>
<reference evidence="1 2" key="2">
    <citation type="journal article" date="2016" name="Microb. Ecol.">
        <title>Genome Characteristics of a Novel Type I Methanotroph (Sn10-6) Isolated from a Flooded Indian Rice Field.</title>
        <authorList>
            <person name="Rahalkar M.C."/>
            <person name="Pandit P.S."/>
            <person name="Dhakephalkar P.K."/>
            <person name="Pore S."/>
            <person name="Arora P."/>
            <person name="Kapse N."/>
        </authorList>
    </citation>
    <scope>NUCLEOTIDE SEQUENCE [LARGE SCALE GENOMIC DNA]</scope>
    <source>
        <strain evidence="1 2">Sn10-6</strain>
    </source>
</reference>
<dbReference type="RefSeq" id="WP_045780616.1">
    <property type="nucleotide sequence ID" value="NZ_LAJX01000286.1"/>
</dbReference>
<dbReference type="InterPro" id="IPR007460">
    <property type="entry name" value="BrnT_toxin"/>
</dbReference>
<evidence type="ECO:0000313" key="2">
    <source>
        <dbReference type="Proteomes" id="UP000033684"/>
    </source>
</evidence>
<dbReference type="Gene3D" id="3.10.450.530">
    <property type="entry name" value="Ribonuclease toxin, BrnT, of type II toxin-antitoxin system"/>
    <property type="match status" value="1"/>
</dbReference>
<proteinExistence type="predicted"/>
<evidence type="ECO:0000313" key="1">
    <source>
        <dbReference type="EMBL" id="KJV05155.1"/>
    </source>
</evidence>
<protein>
    <recommendedName>
        <fullName evidence="3">BrnT family toxin</fullName>
    </recommendedName>
</protein>
<reference evidence="2" key="1">
    <citation type="submission" date="2015-03" db="EMBL/GenBank/DDBJ databases">
        <title>Draft genome sequence of a novel methanotroph (Sn10-6) isolated from flooded ricefield rhizosphere in India.</title>
        <authorList>
            <person name="Pandit P.S."/>
            <person name="Pore S.D."/>
            <person name="Arora P."/>
            <person name="Kapse N.G."/>
            <person name="Dhakephalkar P.K."/>
            <person name="Rahalkar M.C."/>
        </authorList>
    </citation>
    <scope>NUCLEOTIDE SEQUENCE [LARGE SCALE GENOMIC DNA]</scope>
    <source>
        <strain evidence="2">Sn10-6</strain>
    </source>
</reference>
<keyword evidence="2" id="KW-1185">Reference proteome</keyword>
<dbReference type="AlphaFoldDB" id="A0A0F3IED3"/>
<sequence length="98" mass="11859">MDKKYTWHEVKRQCNLEKHGLDFKDADYVIESPYRLDIETIRNGEKRQQSFAYVFEVLTVLTVVHIPNATPHIISFRPAKYSEREVYYEWLENDYNDN</sequence>
<dbReference type="OrthoDB" id="9802417at2"/>
<evidence type="ECO:0008006" key="3">
    <source>
        <dbReference type="Google" id="ProtNLM"/>
    </source>
</evidence>
<dbReference type="Proteomes" id="UP000033684">
    <property type="component" value="Unassembled WGS sequence"/>
</dbReference>
<name>A0A0F3IED3_9GAMM</name>
<dbReference type="EMBL" id="LAJX01000286">
    <property type="protein sequence ID" value="KJV05155.1"/>
    <property type="molecule type" value="Genomic_DNA"/>
</dbReference>
<dbReference type="InterPro" id="IPR038573">
    <property type="entry name" value="BrnT_sf"/>
</dbReference>
<comment type="caution">
    <text evidence="1">The sequence shown here is derived from an EMBL/GenBank/DDBJ whole genome shotgun (WGS) entry which is preliminary data.</text>
</comment>
<gene>
    <name evidence="1" type="ORF">VZ94_20240</name>
</gene>
<dbReference type="Pfam" id="PF04365">
    <property type="entry name" value="BrnT_toxin"/>
    <property type="match status" value="1"/>
</dbReference>